<accession>A0ACA9LZR5</accession>
<comment type="caution">
    <text evidence="1">The sequence shown here is derived from an EMBL/GenBank/DDBJ whole genome shotgun (WGS) entry which is preliminary data.</text>
</comment>
<organism evidence="1 2">
    <name type="scientific">Cetraspora pellucida</name>
    <dbReference type="NCBI Taxonomy" id="1433469"/>
    <lineage>
        <taxon>Eukaryota</taxon>
        <taxon>Fungi</taxon>
        <taxon>Fungi incertae sedis</taxon>
        <taxon>Mucoromycota</taxon>
        <taxon>Glomeromycotina</taxon>
        <taxon>Glomeromycetes</taxon>
        <taxon>Diversisporales</taxon>
        <taxon>Gigasporaceae</taxon>
        <taxon>Cetraspora</taxon>
    </lineage>
</organism>
<proteinExistence type="predicted"/>
<reference evidence="1" key="1">
    <citation type="submission" date="2021-06" db="EMBL/GenBank/DDBJ databases">
        <authorList>
            <person name="Kallberg Y."/>
            <person name="Tangrot J."/>
            <person name="Rosling A."/>
        </authorList>
    </citation>
    <scope>NUCLEOTIDE SEQUENCE</scope>
    <source>
        <strain evidence="1">28 12/20/2015</strain>
    </source>
</reference>
<evidence type="ECO:0000313" key="2">
    <source>
        <dbReference type="Proteomes" id="UP000789366"/>
    </source>
</evidence>
<feature type="non-terminal residue" evidence="1">
    <location>
        <position position="1"/>
    </location>
</feature>
<sequence>SDTNRVHSPTVLFKALRFGFLGKELEAHRGRIIICECLLVGHYLYSLSCKDCFDSTEGYQCDEVSYLIRSNDFR</sequence>
<dbReference type="Proteomes" id="UP000789366">
    <property type="component" value="Unassembled WGS sequence"/>
</dbReference>
<evidence type="ECO:0000313" key="1">
    <source>
        <dbReference type="EMBL" id="CAG8551002.1"/>
    </source>
</evidence>
<dbReference type="EMBL" id="CAJVPW010005168">
    <property type="protein sequence ID" value="CAG8551002.1"/>
    <property type="molecule type" value="Genomic_DNA"/>
</dbReference>
<name>A0ACA9LZR5_9GLOM</name>
<keyword evidence="2" id="KW-1185">Reference proteome</keyword>
<protein>
    <submittedName>
        <fullName evidence="1">4309_t:CDS:1</fullName>
    </submittedName>
</protein>
<gene>
    <name evidence="1" type="ORF">SPELUC_LOCUS5203</name>
</gene>